<dbReference type="EMBL" id="JAJTWT010000004">
    <property type="protein sequence ID" value="MCE4537708.1"/>
    <property type="molecule type" value="Genomic_DNA"/>
</dbReference>
<protein>
    <submittedName>
        <fullName evidence="2">MOSC domain-containing protein</fullName>
    </submittedName>
</protein>
<dbReference type="InterPro" id="IPR011037">
    <property type="entry name" value="Pyrv_Knase-like_insert_dom_sf"/>
</dbReference>
<dbReference type="InterPro" id="IPR005302">
    <property type="entry name" value="MoCF_Sase_C"/>
</dbReference>
<gene>
    <name evidence="2" type="ORF">LXT12_10655</name>
</gene>
<organism evidence="2 3">
    <name type="scientific">Pelomonas caseinilytica</name>
    <dbReference type="NCBI Taxonomy" id="2906763"/>
    <lineage>
        <taxon>Bacteria</taxon>
        <taxon>Pseudomonadati</taxon>
        <taxon>Pseudomonadota</taxon>
        <taxon>Betaproteobacteria</taxon>
        <taxon>Burkholderiales</taxon>
        <taxon>Sphaerotilaceae</taxon>
        <taxon>Roseateles</taxon>
    </lineage>
</organism>
<accession>A0ABS8XFF2</accession>
<evidence type="ECO:0000259" key="1">
    <source>
        <dbReference type="PROSITE" id="PS51340"/>
    </source>
</evidence>
<feature type="domain" description="MOSC" evidence="1">
    <location>
        <begin position="82"/>
        <end position="267"/>
    </location>
</feature>
<reference evidence="2 3" key="1">
    <citation type="submission" date="2021-12" db="EMBL/GenBank/DDBJ databases">
        <title>Genome seq of p7.</title>
        <authorList>
            <person name="Seo T."/>
        </authorList>
    </citation>
    <scope>NUCLEOTIDE SEQUENCE [LARGE SCALE GENOMIC DNA]</scope>
    <source>
        <strain evidence="2 3">P7</strain>
    </source>
</reference>
<evidence type="ECO:0000313" key="2">
    <source>
        <dbReference type="EMBL" id="MCE4537708.1"/>
    </source>
</evidence>
<proteinExistence type="predicted"/>
<evidence type="ECO:0000313" key="3">
    <source>
        <dbReference type="Proteomes" id="UP001201463"/>
    </source>
</evidence>
<dbReference type="SUPFAM" id="SSF141673">
    <property type="entry name" value="MOSC N-terminal domain-like"/>
    <property type="match status" value="1"/>
</dbReference>
<keyword evidence="3" id="KW-1185">Reference proteome</keyword>
<sequence length="273" mass="29062">MADLIARIAELWRYPVKSCAGEAVESLALDADGWPVGDRGWGVVDVSGELTWMGAHPRLALVQAHLAGPALQLRAGGRSLSVPDDGGDAVEVRGWNGERQDFDVLQAWDAGEDAAALLHAATGERLRLVRLSIEAQRRPILNALHLLGDGSLQSWQEALGRPLNGPVQRARPNVVLCSESGEPLPPFIEDLLTEARLGALTLRRTSPCVRCVMPTVDPATAEPQPPVLDALARLSAERAPGEPVQFGVYARGNAAGRLHVGDRVELALAFAGA</sequence>
<name>A0ABS8XFF2_9BURK</name>
<dbReference type="PROSITE" id="PS51340">
    <property type="entry name" value="MOSC"/>
    <property type="match status" value="1"/>
</dbReference>
<comment type="caution">
    <text evidence="2">The sequence shown here is derived from an EMBL/GenBank/DDBJ whole genome shotgun (WGS) entry which is preliminary data.</text>
</comment>
<dbReference type="InterPro" id="IPR005303">
    <property type="entry name" value="MOCOS_middle"/>
</dbReference>
<dbReference type="Pfam" id="PF03473">
    <property type="entry name" value="MOSC"/>
    <property type="match status" value="1"/>
</dbReference>
<dbReference type="SUPFAM" id="SSF50800">
    <property type="entry name" value="PK beta-barrel domain-like"/>
    <property type="match status" value="1"/>
</dbReference>
<dbReference type="Pfam" id="PF03476">
    <property type="entry name" value="MOSC_N"/>
    <property type="match status" value="1"/>
</dbReference>
<dbReference type="RefSeq" id="WP_233391830.1">
    <property type="nucleotide sequence ID" value="NZ_JAJTWT010000004.1"/>
</dbReference>
<dbReference type="Proteomes" id="UP001201463">
    <property type="component" value="Unassembled WGS sequence"/>
</dbReference>